<protein>
    <recommendedName>
        <fullName evidence="5">Enterobactin synthase component D</fullName>
    </recommendedName>
    <alternativeName>
        <fullName evidence="8">4'-phosphopantetheinyl transferase EntD</fullName>
    </alternativeName>
    <alternativeName>
        <fullName evidence="9">Enterochelin synthase D</fullName>
    </alternativeName>
</protein>
<name>A0A1Y0I972_9GAMM</name>
<dbReference type="Proteomes" id="UP000196027">
    <property type="component" value="Chromosome"/>
</dbReference>
<dbReference type="GO" id="GO:0005886">
    <property type="term" value="C:plasma membrane"/>
    <property type="evidence" value="ECO:0007669"/>
    <property type="project" value="TreeGrafter"/>
</dbReference>
<keyword evidence="7" id="KW-0259">Enterobactin biosynthesis</keyword>
<dbReference type="Pfam" id="PF17837">
    <property type="entry name" value="4PPT_N"/>
    <property type="match status" value="1"/>
</dbReference>
<dbReference type="UniPathway" id="UPA00017"/>
<comment type="function">
    <text evidence="1">Involved in the biosynthesis of the siderophore enterobactin (enterochelin), which is a macrocyclic trimeric lactone of N-(2,3-dihydroxybenzoyl)-serine. The serine trilactone serves as a scaffolding for the three catechol functionalities that provide hexadentate coordination for the tightly ligated iron(2+) atoms. Plays an essential role in the assembly of the enterobactin by catalyzing the transfer of the 4'-phosphopantetheine (Ppant) moiety from coenzyme A to the apo-domains of both EntB (ArCP domain) and EntF (PCP domain) to yield their holo-forms which make them competent for the activation of 2,3-dihydroxybenzoate (DHB) and L-serine, respectively.</text>
</comment>
<comment type="catalytic activity">
    <reaction evidence="10">
        <text>apo-[aryl-carrier protein] + CoA = holo-[aryl-carrier protein] + adenosine 3',5'-bisphosphate + H(+)</text>
        <dbReference type="Rhea" id="RHEA:48404"/>
        <dbReference type="Rhea" id="RHEA-COMP:15903"/>
        <dbReference type="Rhea" id="RHEA-COMP:17557"/>
        <dbReference type="ChEBI" id="CHEBI:15378"/>
        <dbReference type="ChEBI" id="CHEBI:29999"/>
        <dbReference type="ChEBI" id="CHEBI:57287"/>
        <dbReference type="ChEBI" id="CHEBI:58343"/>
        <dbReference type="ChEBI" id="CHEBI:64479"/>
    </reaction>
</comment>
<feature type="domain" description="4'-phosphopantetheinyl transferase" evidence="14">
    <location>
        <begin position="132"/>
        <end position="216"/>
    </location>
</feature>
<evidence type="ECO:0000256" key="3">
    <source>
        <dbReference type="ARBA" id="ARBA00008342"/>
    </source>
</evidence>
<dbReference type="KEGG" id="ome:OLMES_2730"/>
<keyword evidence="13" id="KW-0479">Metal-binding</keyword>
<dbReference type="AlphaFoldDB" id="A0A1Y0I972"/>
<evidence type="ECO:0000256" key="2">
    <source>
        <dbReference type="ARBA" id="ARBA00004993"/>
    </source>
</evidence>
<evidence type="ECO:0000256" key="10">
    <source>
        <dbReference type="ARBA" id="ARBA00049176"/>
    </source>
</evidence>
<evidence type="ECO:0000256" key="5">
    <source>
        <dbReference type="ARBA" id="ARBA00019087"/>
    </source>
</evidence>
<evidence type="ECO:0000259" key="15">
    <source>
        <dbReference type="Pfam" id="PF17837"/>
    </source>
</evidence>
<feature type="binding site" evidence="12">
    <location>
        <begin position="110"/>
        <end position="111"/>
    </location>
    <ligand>
        <name>CoA</name>
        <dbReference type="ChEBI" id="CHEBI:57287"/>
    </ligand>
</feature>
<accession>A0A1Y0I972</accession>
<dbReference type="PANTHER" id="PTHR38096">
    <property type="entry name" value="ENTEROBACTIN SYNTHASE COMPONENT D"/>
    <property type="match status" value="1"/>
</dbReference>
<dbReference type="Pfam" id="PF01648">
    <property type="entry name" value="ACPS"/>
    <property type="match status" value="1"/>
</dbReference>
<dbReference type="GO" id="GO:0009239">
    <property type="term" value="P:enterobactin biosynthetic process"/>
    <property type="evidence" value="ECO:0007669"/>
    <property type="project" value="UniProtKB-UniPathway"/>
</dbReference>
<feature type="binding site" evidence="13">
    <location>
        <position position="135"/>
    </location>
    <ligand>
        <name>Mg(2+)</name>
        <dbReference type="ChEBI" id="CHEBI:18420"/>
    </ligand>
</feature>
<evidence type="ECO:0000256" key="6">
    <source>
        <dbReference type="ARBA" id="ARBA00022679"/>
    </source>
</evidence>
<feature type="binding site" evidence="12">
    <location>
        <position position="184"/>
    </location>
    <ligand>
        <name>CoA</name>
        <dbReference type="ChEBI" id="CHEBI:57287"/>
    </ligand>
</feature>
<evidence type="ECO:0000256" key="7">
    <source>
        <dbReference type="ARBA" id="ARBA00023191"/>
    </source>
</evidence>
<dbReference type="PRINTS" id="PR01399">
    <property type="entry name" value="ENTSNTHTASED"/>
</dbReference>
<evidence type="ECO:0000256" key="13">
    <source>
        <dbReference type="PIRSR" id="PIRSR603542-2"/>
    </source>
</evidence>
<evidence type="ECO:0000256" key="12">
    <source>
        <dbReference type="PIRSR" id="PIRSR603542-1"/>
    </source>
</evidence>
<comment type="catalytic activity">
    <reaction evidence="11">
        <text>apo-[peptidyl-carrier protein] + CoA = holo-[peptidyl-carrier protein] + adenosine 3',5'-bisphosphate + H(+)</text>
        <dbReference type="Rhea" id="RHEA:46228"/>
        <dbReference type="Rhea" id="RHEA-COMP:11479"/>
        <dbReference type="Rhea" id="RHEA-COMP:11480"/>
        <dbReference type="ChEBI" id="CHEBI:15378"/>
        <dbReference type="ChEBI" id="CHEBI:29999"/>
        <dbReference type="ChEBI" id="CHEBI:57287"/>
        <dbReference type="ChEBI" id="CHEBI:58343"/>
        <dbReference type="ChEBI" id="CHEBI:64479"/>
    </reaction>
</comment>
<dbReference type="PANTHER" id="PTHR38096:SF1">
    <property type="entry name" value="ENTEROBACTIN SYNTHASE COMPONENT D"/>
    <property type="match status" value="1"/>
</dbReference>
<evidence type="ECO:0000259" key="14">
    <source>
        <dbReference type="Pfam" id="PF01648"/>
    </source>
</evidence>
<dbReference type="GO" id="GO:0008897">
    <property type="term" value="F:holo-[acyl-carrier-protein] synthase activity"/>
    <property type="evidence" value="ECO:0007669"/>
    <property type="project" value="InterPro"/>
</dbReference>
<comment type="pathway">
    <text evidence="2">Siderophore biosynthesis; enterobactin biosynthesis.</text>
</comment>
<dbReference type="Gene3D" id="3.90.470.20">
    <property type="entry name" value="4'-phosphopantetheinyl transferase domain"/>
    <property type="match status" value="1"/>
</dbReference>
<evidence type="ECO:0000313" key="17">
    <source>
        <dbReference type="Proteomes" id="UP000196027"/>
    </source>
</evidence>
<keyword evidence="13" id="KW-0460">Magnesium</keyword>
<feature type="binding site" evidence="13">
    <location>
        <position position="137"/>
    </location>
    <ligand>
        <name>Mg(2+)</name>
        <dbReference type="ChEBI" id="CHEBI:18420"/>
    </ligand>
</feature>
<sequence>MLRSDEKLVPKTVPFTRQEGPLHFPGKPYLKCYQVWFSIPDFDAVLTPSEFGVVLPENIARAVEKRQAEFVAGRYCAIQALKKLSIPHYQPEVSDDRSPVWPFGISGSISHTSNKNAESNIAIAVVTRDKEVGIDAEFLIQYEDLQGFTQLILNSDELQCFEKTGFDKRWLFTLIFSVKESFFKAAYPQVKRVFDFDAISIFEIDSEACTVSFRLNYTLSPELQCGRVFHADWYEFFPNALLTLVELTR</sequence>
<feature type="binding site" evidence="12">
    <location>
        <position position="180"/>
    </location>
    <ligand>
        <name>CoA</name>
        <dbReference type="ChEBI" id="CHEBI:57287"/>
    </ligand>
</feature>
<evidence type="ECO:0000313" key="16">
    <source>
        <dbReference type="EMBL" id="ARU56780.1"/>
    </source>
</evidence>
<feature type="binding site" evidence="13">
    <location>
        <position position="136"/>
    </location>
    <ligand>
        <name>Mg(2+)</name>
        <dbReference type="ChEBI" id="CHEBI:18420"/>
    </ligand>
</feature>
<dbReference type="InterPro" id="IPR003542">
    <property type="entry name" value="Enbac_synth_compD-like"/>
</dbReference>
<evidence type="ECO:0000256" key="8">
    <source>
        <dbReference type="ARBA" id="ARBA00029894"/>
    </source>
</evidence>
<comment type="subunit">
    <text evidence="4">EntB, EntD, EntE, and EntF form a multienzyme complex called enterobactin synthase.</text>
</comment>
<comment type="cofactor">
    <cofactor evidence="13">
        <name>Mg(2+)</name>
        <dbReference type="ChEBI" id="CHEBI:18420"/>
    </cofactor>
</comment>
<feature type="binding site" evidence="12">
    <location>
        <position position="66"/>
    </location>
    <ligand>
        <name>CoA</name>
        <dbReference type="ChEBI" id="CHEBI:57287"/>
    </ligand>
</feature>
<keyword evidence="17" id="KW-1185">Reference proteome</keyword>
<dbReference type="GO" id="GO:0009366">
    <property type="term" value="C:enterobactin synthetase complex"/>
    <property type="evidence" value="ECO:0007669"/>
    <property type="project" value="InterPro"/>
</dbReference>
<dbReference type="GO" id="GO:0000287">
    <property type="term" value="F:magnesium ion binding"/>
    <property type="evidence" value="ECO:0007669"/>
    <property type="project" value="InterPro"/>
</dbReference>
<comment type="similarity">
    <text evidence="3">Belongs to the P-Pant transferase superfamily. EntD family.</text>
</comment>
<dbReference type="InterPro" id="IPR037143">
    <property type="entry name" value="4-PPantetheinyl_Trfase_dom_sf"/>
</dbReference>
<dbReference type="InterPro" id="IPR041354">
    <property type="entry name" value="4PPT_N"/>
</dbReference>
<dbReference type="InterPro" id="IPR008278">
    <property type="entry name" value="4-PPantetheinyl_Trfase_dom"/>
</dbReference>
<evidence type="ECO:0000256" key="11">
    <source>
        <dbReference type="ARBA" id="ARBA00049191"/>
    </source>
</evidence>
<proteinExistence type="inferred from homology"/>
<evidence type="ECO:0000256" key="4">
    <source>
        <dbReference type="ARBA" id="ARBA00011503"/>
    </source>
</evidence>
<keyword evidence="6 16" id="KW-0808">Transferase</keyword>
<feature type="binding site" evidence="12">
    <location>
        <position position="74"/>
    </location>
    <ligand>
        <name>CoA</name>
        <dbReference type="ChEBI" id="CHEBI:57287"/>
    </ligand>
</feature>
<evidence type="ECO:0000256" key="1">
    <source>
        <dbReference type="ARBA" id="ARBA00003937"/>
    </source>
</evidence>
<organism evidence="16 17">
    <name type="scientific">Oleiphilus messinensis</name>
    <dbReference type="NCBI Taxonomy" id="141451"/>
    <lineage>
        <taxon>Bacteria</taxon>
        <taxon>Pseudomonadati</taxon>
        <taxon>Pseudomonadota</taxon>
        <taxon>Gammaproteobacteria</taxon>
        <taxon>Oceanospirillales</taxon>
        <taxon>Oleiphilaceae</taxon>
        <taxon>Oleiphilus</taxon>
    </lineage>
</organism>
<dbReference type="SUPFAM" id="SSF56214">
    <property type="entry name" value="4'-phosphopantetheinyl transferase"/>
    <property type="match status" value="1"/>
</dbReference>
<reference evidence="16 17" key="1">
    <citation type="submission" date="2017-05" db="EMBL/GenBank/DDBJ databases">
        <title>Genomic insights into alkan degradation activity of Oleiphilus messinensis.</title>
        <authorList>
            <person name="Kozyavkin S.A."/>
            <person name="Slesarev A.I."/>
            <person name="Golyshin P.N."/>
            <person name="Korzhenkov A."/>
            <person name="Golyshina O.N."/>
            <person name="Toshchakov S.V."/>
        </authorList>
    </citation>
    <scope>NUCLEOTIDE SEQUENCE [LARGE SCALE GENOMIC DNA]</scope>
    <source>
        <strain evidence="16 17">ME102</strain>
    </source>
</reference>
<gene>
    <name evidence="16" type="ORF">OLMES_2730</name>
</gene>
<evidence type="ECO:0000256" key="9">
    <source>
        <dbReference type="ARBA" id="ARBA00031996"/>
    </source>
</evidence>
<feature type="binding site" evidence="12">
    <location>
        <position position="135"/>
    </location>
    <ligand>
        <name>CoA</name>
        <dbReference type="ChEBI" id="CHEBI:57287"/>
    </ligand>
</feature>
<feature type="domain" description="4'-phosphopantetheinyl transferase N-terminal" evidence="15">
    <location>
        <begin position="58"/>
        <end position="115"/>
    </location>
</feature>
<dbReference type="EMBL" id="CP021425">
    <property type="protein sequence ID" value="ARU56780.1"/>
    <property type="molecule type" value="Genomic_DNA"/>
</dbReference>